<evidence type="ECO:0000256" key="1">
    <source>
        <dbReference type="SAM" id="Coils"/>
    </source>
</evidence>
<dbReference type="EMBL" id="MGHF01000029">
    <property type="protein sequence ID" value="OGM62128.1"/>
    <property type="molecule type" value="Genomic_DNA"/>
</dbReference>
<name>A0A1F8BFN9_9BACT</name>
<accession>A0A1F8BFN9</accession>
<gene>
    <name evidence="2" type="ORF">A2961_05135</name>
</gene>
<reference evidence="2 3" key="1">
    <citation type="journal article" date="2016" name="Nat. Commun.">
        <title>Thousands of microbial genomes shed light on interconnected biogeochemical processes in an aquifer system.</title>
        <authorList>
            <person name="Anantharaman K."/>
            <person name="Brown C.T."/>
            <person name="Hug L.A."/>
            <person name="Sharon I."/>
            <person name="Castelle C.J."/>
            <person name="Probst A.J."/>
            <person name="Thomas B.C."/>
            <person name="Singh A."/>
            <person name="Wilkins M.J."/>
            <person name="Karaoz U."/>
            <person name="Brodie E.L."/>
            <person name="Williams K.H."/>
            <person name="Hubbard S.S."/>
            <person name="Banfield J.F."/>
        </authorList>
    </citation>
    <scope>NUCLEOTIDE SEQUENCE [LARGE SCALE GENOMIC DNA]</scope>
</reference>
<sequence length="339" mass="37670">MTEASSSPNVTSENLESFAAIHGLENRVITLTDQAATDNNNRFLNDLKSRVEKAKQEISLALHQLKRTARETFSFQSRQAAMQKVMSLMAAGVATVSSGDLTTANYRPTTNSSNKNELRVIPTEDPFLPTSRKKEGRTEKPVKKPANLDRLYLQPMDVLYQRFDIPNRTDDNPSNICAPMSADVWNNLDYDGKPDIRLAPSQFFKRNGKEYAKLLSQTHRADKGYARTNIKLAVASGNLKLKVGDFLYLFGNSPIPDKDIGHLIVVSEIDDESRAYAYSNEPNAQGGYSIEKVLLVDPEDPKSGMLYSWGNGGKFGVDGFYHYKAITGPNPHPGVDSQF</sequence>
<dbReference type="Proteomes" id="UP000177082">
    <property type="component" value="Unassembled WGS sequence"/>
</dbReference>
<dbReference type="AlphaFoldDB" id="A0A1F8BFN9"/>
<comment type="caution">
    <text evidence="2">The sequence shown here is derived from an EMBL/GenBank/DDBJ whole genome shotgun (WGS) entry which is preliminary data.</text>
</comment>
<proteinExistence type="predicted"/>
<organism evidence="2 3">
    <name type="scientific">Candidatus Woesebacteria bacterium RIFCSPLOWO2_01_FULL_39_21</name>
    <dbReference type="NCBI Taxonomy" id="1802519"/>
    <lineage>
        <taxon>Bacteria</taxon>
        <taxon>Candidatus Woeseibacteriota</taxon>
    </lineage>
</organism>
<keyword evidence="1" id="KW-0175">Coiled coil</keyword>
<protein>
    <submittedName>
        <fullName evidence="2">Uncharacterized protein</fullName>
    </submittedName>
</protein>
<dbReference type="STRING" id="1802519.A2961_05135"/>
<feature type="coiled-coil region" evidence="1">
    <location>
        <begin position="44"/>
        <end position="71"/>
    </location>
</feature>
<evidence type="ECO:0000313" key="3">
    <source>
        <dbReference type="Proteomes" id="UP000177082"/>
    </source>
</evidence>
<evidence type="ECO:0000313" key="2">
    <source>
        <dbReference type="EMBL" id="OGM62128.1"/>
    </source>
</evidence>